<dbReference type="EMBL" id="CP089291">
    <property type="protein sequence ID" value="UOF92623.1"/>
    <property type="molecule type" value="Genomic_DNA"/>
</dbReference>
<dbReference type="RefSeq" id="WP_347439291.1">
    <property type="nucleotide sequence ID" value="NZ_CP089291.1"/>
</dbReference>
<proteinExistence type="predicted"/>
<keyword evidence="2" id="KW-1185">Reference proteome</keyword>
<protein>
    <submittedName>
        <fullName evidence="1">Uncharacterized protein</fullName>
    </submittedName>
</protein>
<dbReference type="Proteomes" id="UP000830167">
    <property type="component" value="Chromosome"/>
</dbReference>
<accession>A0ABY4CQ54</accession>
<sequence length="53" mass="6006">MSETNSGMRVFLAQPDLFVTDDQDFHTPEIKEQLVVLTPSDFLRAFGHDGKSH</sequence>
<name>A0ABY4CQ54_9BACL</name>
<gene>
    <name evidence="1" type="ORF">LSG31_10940</name>
</gene>
<reference evidence="1" key="1">
    <citation type="submission" date="2021-12" db="EMBL/GenBank/DDBJ databases">
        <title>Alicyclobacillaceae gen. nov., sp. nov., isolated from chalcocite enrichment system.</title>
        <authorList>
            <person name="Jiang Z."/>
        </authorList>
    </citation>
    <scope>NUCLEOTIDE SEQUENCE</scope>
    <source>
        <strain evidence="1">MYW30-H2</strain>
    </source>
</reference>
<organism evidence="1 2">
    <name type="scientific">Fodinisporobacter ferrooxydans</name>
    <dbReference type="NCBI Taxonomy" id="2901836"/>
    <lineage>
        <taxon>Bacteria</taxon>
        <taxon>Bacillati</taxon>
        <taxon>Bacillota</taxon>
        <taxon>Bacilli</taxon>
        <taxon>Bacillales</taxon>
        <taxon>Alicyclobacillaceae</taxon>
        <taxon>Fodinisporobacter</taxon>
    </lineage>
</organism>
<evidence type="ECO:0000313" key="2">
    <source>
        <dbReference type="Proteomes" id="UP000830167"/>
    </source>
</evidence>
<evidence type="ECO:0000313" key="1">
    <source>
        <dbReference type="EMBL" id="UOF92623.1"/>
    </source>
</evidence>